<feature type="compositionally biased region" description="Low complexity" evidence="1">
    <location>
        <begin position="1"/>
        <end position="24"/>
    </location>
</feature>
<reference evidence="2" key="1">
    <citation type="submission" date="2023-03" db="EMBL/GenBank/DDBJ databases">
        <title>Borrelidin-producing and root-colonizing Streptomyces rochei is a potent biopesticide for soil-borne oomycete-caused plant diseases.</title>
        <authorList>
            <person name="Zhou D."/>
            <person name="Wang X."/>
            <person name="Navarro-Munoz J.C."/>
            <person name="Li W."/>
            <person name="Li J."/>
            <person name="Jiu M."/>
            <person name="Deng S."/>
            <person name="Ye Y."/>
            <person name="Daly P."/>
            <person name="Wei L."/>
        </authorList>
    </citation>
    <scope>NUCLEOTIDE SEQUENCE</scope>
    <source>
        <strain evidence="2">JK1</strain>
    </source>
</reference>
<evidence type="ECO:0000256" key="1">
    <source>
        <dbReference type="SAM" id="MobiDB-lite"/>
    </source>
</evidence>
<dbReference type="Proteomes" id="UP001231701">
    <property type="component" value="Chromosome"/>
</dbReference>
<feature type="region of interest" description="Disordered" evidence="1">
    <location>
        <begin position="1"/>
        <end position="49"/>
    </location>
</feature>
<evidence type="ECO:0000313" key="3">
    <source>
        <dbReference type="Proteomes" id="UP001231701"/>
    </source>
</evidence>
<name>A0AAX3ZFK5_STRRO</name>
<gene>
    <name evidence="2" type="ORF">P7W03_05740</name>
</gene>
<accession>A0AAX3ZFK5</accession>
<dbReference type="RefSeq" id="WP_306691675.1">
    <property type="nucleotide sequence ID" value="NZ_CP121271.1"/>
</dbReference>
<dbReference type="GeneID" id="90941506"/>
<sequence length="49" mass="4980">MSGSIRTHGTTATTARRVARTGSAEAEPGLAARGPGLEHPEAGLAVRRP</sequence>
<organism evidence="2 3">
    <name type="scientific">Streptomyces rochei</name>
    <name type="common">Streptomyces parvullus</name>
    <dbReference type="NCBI Taxonomy" id="1928"/>
    <lineage>
        <taxon>Bacteria</taxon>
        <taxon>Bacillati</taxon>
        <taxon>Actinomycetota</taxon>
        <taxon>Actinomycetes</taxon>
        <taxon>Kitasatosporales</taxon>
        <taxon>Streptomycetaceae</taxon>
        <taxon>Streptomyces</taxon>
        <taxon>Streptomyces rochei group</taxon>
    </lineage>
</organism>
<proteinExistence type="predicted"/>
<protein>
    <submittedName>
        <fullName evidence="2">Uncharacterized protein</fullName>
    </submittedName>
</protein>
<dbReference type="AlphaFoldDB" id="A0AAX3ZFK5"/>
<dbReference type="EMBL" id="CP121271">
    <property type="protein sequence ID" value="WMC85097.1"/>
    <property type="molecule type" value="Genomic_DNA"/>
</dbReference>
<evidence type="ECO:0000313" key="2">
    <source>
        <dbReference type="EMBL" id="WMC85097.1"/>
    </source>
</evidence>